<evidence type="ECO:0000256" key="1">
    <source>
        <dbReference type="ARBA" id="ARBA00004141"/>
    </source>
</evidence>
<evidence type="ECO:0000256" key="5">
    <source>
        <dbReference type="ARBA" id="ARBA00023136"/>
    </source>
</evidence>
<feature type="transmembrane region" description="Helical" evidence="6">
    <location>
        <begin position="72"/>
        <end position="90"/>
    </location>
</feature>
<dbReference type="Proteomes" id="UP001144352">
    <property type="component" value="Unassembled WGS sequence"/>
</dbReference>
<accession>A0A9W6LCS8</accession>
<dbReference type="Gene3D" id="1.20.120.1630">
    <property type="match status" value="1"/>
</dbReference>
<dbReference type="PANTHER" id="PTHR31040">
    <property type="entry name" value="NURIM"/>
    <property type="match status" value="1"/>
</dbReference>
<dbReference type="GO" id="GO:0016020">
    <property type="term" value="C:membrane"/>
    <property type="evidence" value="ECO:0007669"/>
    <property type="project" value="UniProtKB-SubCell"/>
</dbReference>
<feature type="transmembrane region" description="Helical" evidence="6">
    <location>
        <begin position="44"/>
        <end position="66"/>
    </location>
</feature>
<evidence type="ECO:0000256" key="4">
    <source>
        <dbReference type="ARBA" id="ARBA00022989"/>
    </source>
</evidence>
<evidence type="ECO:0000256" key="3">
    <source>
        <dbReference type="ARBA" id="ARBA00022692"/>
    </source>
</evidence>
<organism evidence="7 8">
    <name type="scientific">Geobacter hydrogenophilus</name>
    <dbReference type="NCBI Taxonomy" id="40983"/>
    <lineage>
        <taxon>Bacteria</taxon>
        <taxon>Pseudomonadati</taxon>
        <taxon>Thermodesulfobacteriota</taxon>
        <taxon>Desulfuromonadia</taxon>
        <taxon>Geobacterales</taxon>
        <taxon>Geobacteraceae</taxon>
        <taxon>Geobacter</taxon>
    </lineage>
</organism>
<dbReference type="EMBL" id="BSDS01000002">
    <property type="protein sequence ID" value="GLI39207.1"/>
    <property type="molecule type" value="Genomic_DNA"/>
</dbReference>
<evidence type="ECO:0000313" key="8">
    <source>
        <dbReference type="Proteomes" id="UP001144352"/>
    </source>
</evidence>
<feature type="transmembrane region" description="Helical" evidence="6">
    <location>
        <begin position="6"/>
        <end position="23"/>
    </location>
</feature>
<evidence type="ECO:0000256" key="6">
    <source>
        <dbReference type="SAM" id="Phobius"/>
    </source>
</evidence>
<protein>
    <recommendedName>
        <fullName evidence="9">Methanethiol S-methyltransferase</fullName>
    </recommendedName>
</protein>
<evidence type="ECO:0000313" key="7">
    <source>
        <dbReference type="EMBL" id="GLI39207.1"/>
    </source>
</evidence>
<keyword evidence="5 6" id="KW-0472">Membrane</keyword>
<name>A0A9W6LCS8_9BACT</name>
<proteinExistence type="inferred from homology"/>
<keyword evidence="3 6" id="KW-0812">Transmembrane</keyword>
<sequence>MADFVARLFVFALMHSILALPELQRRMGDVFPRLGRFYRLAYNLVALVTFAWALSAWHFSPVVYIVPGMGSLIFYLIQLVFIVLLARCAAQTGIDDLLGLSQLRGTSGSKRLVITGCYARVRHPLYSLSVVFLALNPVMTLKWLLLTVFSAVYFVIGARIEERRLVAEYGETYRNYQKNVPMFIPAKREMPWLSGE</sequence>
<evidence type="ECO:0008006" key="9">
    <source>
        <dbReference type="Google" id="ProtNLM"/>
    </source>
</evidence>
<comment type="caution">
    <text evidence="7">The sequence shown here is derived from an EMBL/GenBank/DDBJ whole genome shotgun (WGS) entry which is preliminary data.</text>
</comment>
<dbReference type="InterPro" id="IPR033580">
    <property type="entry name" value="Nurim-like"/>
</dbReference>
<evidence type="ECO:0000256" key="2">
    <source>
        <dbReference type="ARBA" id="ARBA00010631"/>
    </source>
</evidence>
<comment type="similarity">
    <text evidence="2">Belongs to the nurim family.</text>
</comment>
<dbReference type="AlphaFoldDB" id="A0A9W6LCS8"/>
<keyword evidence="4 6" id="KW-1133">Transmembrane helix</keyword>
<dbReference type="PANTHER" id="PTHR31040:SF1">
    <property type="entry name" value="NURIM"/>
    <property type="match status" value="1"/>
</dbReference>
<keyword evidence="8" id="KW-1185">Reference proteome</keyword>
<gene>
    <name evidence="7" type="ORF">GHYDROH2_27080</name>
</gene>
<dbReference type="RefSeq" id="WP_214185181.1">
    <property type="nucleotide sequence ID" value="NZ_BSDS01000002.1"/>
</dbReference>
<comment type="subcellular location">
    <subcellularLocation>
        <location evidence="1">Membrane</location>
        <topology evidence="1">Multi-pass membrane protein</topology>
    </subcellularLocation>
</comment>
<reference evidence="7" key="1">
    <citation type="submission" date="2022-12" db="EMBL/GenBank/DDBJ databases">
        <title>Reference genome sequencing for broad-spectrum identification of bacterial and archaeal isolates by mass spectrometry.</title>
        <authorList>
            <person name="Sekiguchi Y."/>
            <person name="Tourlousse D.M."/>
        </authorList>
    </citation>
    <scope>NUCLEOTIDE SEQUENCE</scope>
    <source>
        <strain evidence="7">H2</strain>
    </source>
</reference>